<dbReference type="PROSITE" id="PS50883">
    <property type="entry name" value="EAL"/>
    <property type="match status" value="1"/>
</dbReference>
<feature type="domain" description="EAL" evidence="2">
    <location>
        <begin position="324"/>
        <end position="578"/>
    </location>
</feature>
<sequence length="584" mass="67033">MIGYLALCDLHWKITKVIRSIPVSLAEPGQDAREIFADREVLDRLLEQDTEQMVSTRRQLRGKEHLSVFVTVKPVREQVLLSVYDMENADWLPRMAELQLSALDELASLGTGPYGESYFEIQKVNNRLINSQRALAKANVLLKETLEEMRRAENTIEILKRDPVTNLLTEKIFYERAQVMLEENPGQAFDIIAVDIERFKIINDAFGTAAGNQLLSDLSVCLLDIRVDEKSLFARIRADLFAVLVPREEGVYGRLEHSLNCFLKNYPLPMRLTVKIGVYQIEERDIPVERMCDRAFIAAGSIKGMYAEKIVFYNNAMREKMLFEQKILDTMVEALEQGQFQIHLQPKVRVNTEEVAGAEALVRWEHPELGLLSPADFLPVFERNGFIYSLDLYVWHKVCSAMQRWRQMGGADIPVAVNVSRMDIYHGDLPSLFTELVKDYGLEPKNLHLEITESAYISDSRQLLLVVEQLRKTGFVVEMDDFGSGYSSLNMLSELPVDVLKLDLKFLRTGTDAGRRHRIMQAVIDLAHTLHLLVIAEGVETKEESLLLEEMGCQYAQGYYYGRPVPENEFEKRFLHLECQKKEY</sequence>
<dbReference type="Pfam" id="PF00563">
    <property type="entry name" value="EAL"/>
    <property type="match status" value="1"/>
</dbReference>
<evidence type="ECO:0000313" key="5">
    <source>
        <dbReference type="Proteomes" id="UP001600941"/>
    </source>
</evidence>
<dbReference type="SMART" id="SM00052">
    <property type="entry name" value="EAL"/>
    <property type="match status" value="1"/>
</dbReference>
<dbReference type="InterPro" id="IPR050706">
    <property type="entry name" value="Cyclic-di-GMP_PDE-like"/>
</dbReference>
<dbReference type="CDD" id="cd01948">
    <property type="entry name" value="EAL"/>
    <property type="match status" value="1"/>
</dbReference>
<dbReference type="SMART" id="SM00267">
    <property type="entry name" value="GGDEF"/>
    <property type="match status" value="1"/>
</dbReference>
<dbReference type="InterPro" id="IPR029787">
    <property type="entry name" value="Nucleotide_cyclase"/>
</dbReference>
<dbReference type="InterPro" id="IPR043128">
    <property type="entry name" value="Rev_trsase/Diguanyl_cyclase"/>
</dbReference>
<keyword evidence="1" id="KW-0175">Coiled coil</keyword>
<proteinExistence type="predicted"/>
<dbReference type="PANTHER" id="PTHR33121">
    <property type="entry name" value="CYCLIC DI-GMP PHOSPHODIESTERASE PDEF"/>
    <property type="match status" value="1"/>
</dbReference>
<dbReference type="InterPro" id="IPR035919">
    <property type="entry name" value="EAL_sf"/>
</dbReference>
<dbReference type="Gene3D" id="3.20.20.450">
    <property type="entry name" value="EAL domain"/>
    <property type="match status" value="1"/>
</dbReference>
<evidence type="ECO:0000259" key="3">
    <source>
        <dbReference type="PROSITE" id="PS50887"/>
    </source>
</evidence>
<name>A0ABQ0BUB2_9FIRM</name>
<dbReference type="PROSITE" id="PS50887">
    <property type="entry name" value="GGDEF"/>
    <property type="match status" value="1"/>
</dbReference>
<protein>
    <recommendedName>
        <fullName evidence="6">GGDEF domain-containing protein</fullName>
    </recommendedName>
</protein>
<reference evidence="4 5" key="1">
    <citation type="submission" date="2024-04" db="EMBL/GenBank/DDBJ databases">
        <title>Defined microbial consortia suppress multidrug-resistant proinflammatory Enterobacteriaceae via ecological control.</title>
        <authorList>
            <person name="Furuichi M."/>
            <person name="Kawaguchi T."/>
            <person name="Pust M."/>
            <person name="Yasuma K."/>
            <person name="Plichta D."/>
            <person name="Hasegawa N."/>
            <person name="Ohya T."/>
            <person name="Bhattarai S."/>
            <person name="Sasajima S."/>
            <person name="Aoto Y."/>
            <person name="Tuganbaev T."/>
            <person name="Yaginuma M."/>
            <person name="Ueda M."/>
            <person name="Okahashi N."/>
            <person name="Amafuji K."/>
            <person name="Kiridooshi Y."/>
            <person name="Sugita K."/>
            <person name="Strazar M."/>
            <person name="Skelly A."/>
            <person name="Suda W."/>
            <person name="Hattori M."/>
            <person name="Nakamoto N."/>
            <person name="Caballero S."/>
            <person name="Norman J."/>
            <person name="Olle B."/>
            <person name="Tanoue T."/>
            <person name="Arita M."/>
            <person name="Bucci V."/>
            <person name="Atarashi K."/>
            <person name="Xavier R."/>
            <person name="Honda K."/>
        </authorList>
    </citation>
    <scope>NUCLEOTIDE SEQUENCE [LARGE SCALE GENOMIC DNA]</scope>
    <source>
        <strain evidence="5">k34-0107-D12</strain>
    </source>
</reference>
<evidence type="ECO:0000256" key="1">
    <source>
        <dbReference type="SAM" id="Coils"/>
    </source>
</evidence>
<dbReference type="Pfam" id="PF00990">
    <property type="entry name" value="GGDEF"/>
    <property type="match status" value="1"/>
</dbReference>
<gene>
    <name evidence="4" type="ORF">K340107D12_29050</name>
</gene>
<evidence type="ECO:0000259" key="2">
    <source>
        <dbReference type="PROSITE" id="PS50883"/>
    </source>
</evidence>
<organism evidence="4 5">
    <name type="scientific">Blautia parvula</name>
    <dbReference type="NCBI Taxonomy" id="2877527"/>
    <lineage>
        <taxon>Bacteria</taxon>
        <taxon>Bacillati</taxon>
        <taxon>Bacillota</taxon>
        <taxon>Clostridia</taxon>
        <taxon>Lachnospirales</taxon>
        <taxon>Lachnospiraceae</taxon>
        <taxon>Blautia</taxon>
    </lineage>
</organism>
<keyword evidence="5" id="KW-1185">Reference proteome</keyword>
<dbReference type="InterPro" id="IPR001633">
    <property type="entry name" value="EAL_dom"/>
</dbReference>
<dbReference type="PANTHER" id="PTHR33121:SF70">
    <property type="entry name" value="SIGNALING PROTEIN YKOW"/>
    <property type="match status" value="1"/>
</dbReference>
<dbReference type="InterPro" id="IPR000160">
    <property type="entry name" value="GGDEF_dom"/>
</dbReference>
<dbReference type="SUPFAM" id="SSF141868">
    <property type="entry name" value="EAL domain-like"/>
    <property type="match status" value="1"/>
</dbReference>
<evidence type="ECO:0000313" key="4">
    <source>
        <dbReference type="EMBL" id="GAA6500089.1"/>
    </source>
</evidence>
<feature type="domain" description="GGDEF" evidence="3">
    <location>
        <begin position="187"/>
        <end position="315"/>
    </location>
</feature>
<dbReference type="Proteomes" id="UP001600941">
    <property type="component" value="Unassembled WGS sequence"/>
</dbReference>
<dbReference type="SUPFAM" id="SSF55073">
    <property type="entry name" value="Nucleotide cyclase"/>
    <property type="match status" value="1"/>
</dbReference>
<accession>A0ABQ0BUB2</accession>
<feature type="coiled-coil region" evidence="1">
    <location>
        <begin position="135"/>
        <end position="162"/>
    </location>
</feature>
<dbReference type="Gene3D" id="3.30.70.270">
    <property type="match status" value="1"/>
</dbReference>
<dbReference type="RefSeq" id="WP_227210465.1">
    <property type="nucleotide sequence ID" value="NZ_BAABZQ010000001.1"/>
</dbReference>
<dbReference type="EMBL" id="BAABZQ010000001">
    <property type="protein sequence ID" value="GAA6500089.1"/>
    <property type="molecule type" value="Genomic_DNA"/>
</dbReference>
<comment type="caution">
    <text evidence="4">The sequence shown here is derived from an EMBL/GenBank/DDBJ whole genome shotgun (WGS) entry which is preliminary data.</text>
</comment>
<evidence type="ECO:0008006" key="6">
    <source>
        <dbReference type="Google" id="ProtNLM"/>
    </source>
</evidence>